<keyword evidence="12" id="KW-0812">Transmembrane</keyword>
<comment type="caution">
    <text evidence="15">The sequence shown here is derived from an EMBL/GenBank/DDBJ whole genome shotgun (WGS) entry which is preliminary data.</text>
</comment>
<evidence type="ECO:0000256" key="8">
    <source>
        <dbReference type="ARBA" id="ARBA00022777"/>
    </source>
</evidence>
<dbReference type="PANTHER" id="PTHR43711:SF1">
    <property type="entry name" value="HISTIDINE KINASE 1"/>
    <property type="match status" value="1"/>
</dbReference>
<evidence type="ECO:0000256" key="10">
    <source>
        <dbReference type="ARBA" id="ARBA00023012"/>
    </source>
</evidence>
<dbReference type="EC" id="2.7.13.3" evidence="3"/>
<gene>
    <name evidence="15" type="ORF">ACFPQ4_02295</name>
</gene>
<protein>
    <recommendedName>
        <fullName evidence="3">histidine kinase</fullName>
        <ecNumber evidence="3">2.7.13.3</ecNumber>
    </recommendedName>
</protein>
<evidence type="ECO:0000256" key="1">
    <source>
        <dbReference type="ARBA" id="ARBA00000085"/>
    </source>
</evidence>
<keyword evidence="6" id="KW-0808">Transferase</keyword>
<evidence type="ECO:0000259" key="13">
    <source>
        <dbReference type="PROSITE" id="PS50109"/>
    </source>
</evidence>
<evidence type="ECO:0000256" key="2">
    <source>
        <dbReference type="ARBA" id="ARBA00004651"/>
    </source>
</evidence>
<dbReference type="PANTHER" id="PTHR43711">
    <property type="entry name" value="TWO-COMPONENT HISTIDINE KINASE"/>
    <property type="match status" value="1"/>
</dbReference>
<dbReference type="RefSeq" id="WP_378110108.1">
    <property type="nucleotide sequence ID" value="NZ_JBHSNC010000007.1"/>
</dbReference>
<name>A0ABW0QXJ3_9BACL</name>
<dbReference type="CDD" id="cd00082">
    <property type="entry name" value="HisKA"/>
    <property type="match status" value="1"/>
</dbReference>
<dbReference type="Gene3D" id="1.10.287.130">
    <property type="match status" value="1"/>
</dbReference>
<keyword evidence="7" id="KW-0547">Nucleotide-binding</keyword>
<keyword evidence="9" id="KW-0067">ATP-binding</keyword>
<keyword evidence="12" id="KW-1133">Transmembrane helix</keyword>
<comment type="subcellular location">
    <subcellularLocation>
        <location evidence="2">Cell membrane</location>
        <topology evidence="2">Multi-pass membrane protein</topology>
    </subcellularLocation>
</comment>
<keyword evidence="5" id="KW-0597">Phosphoprotein</keyword>
<dbReference type="Gene3D" id="6.10.340.10">
    <property type="match status" value="1"/>
</dbReference>
<evidence type="ECO:0000313" key="15">
    <source>
        <dbReference type="EMBL" id="MFC5528282.1"/>
    </source>
</evidence>
<dbReference type="Pfam" id="PF00512">
    <property type="entry name" value="HisKA"/>
    <property type="match status" value="1"/>
</dbReference>
<dbReference type="PROSITE" id="PS50109">
    <property type="entry name" value="HIS_KIN"/>
    <property type="match status" value="1"/>
</dbReference>
<evidence type="ECO:0000256" key="7">
    <source>
        <dbReference type="ARBA" id="ARBA00022741"/>
    </source>
</evidence>
<dbReference type="InterPro" id="IPR005467">
    <property type="entry name" value="His_kinase_dom"/>
</dbReference>
<dbReference type="InterPro" id="IPR050736">
    <property type="entry name" value="Sensor_HK_Regulatory"/>
</dbReference>
<dbReference type="SMART" id="SM00304">
    <property type="entry name" value="HAMP"/>
    <property type="match status" value="1"/>
</dbReference>
<dbReference type="Proteomes" id="UP001596108">
    <property type="component" value="Unassembled WGS sequence"/>
</dbReference>
<evidence type="ECO:0000259" key="14">
    <source>
        <dbReference type="PROSITE" id="PS50885"/>
    </source>
</evidence>
<dbReference type="InterPro" id="IPR036097">
    <property type="entry name" value="HisK_dim/P_sf"/>
</dbReference>
<feature type="domain" description="Histidine kinase" evidence="13">
    <location>
        <begin position="192"/>
        <end position="409"/>
    </location>
</feature>
<dbReference type="SMART" id="SM00388">
    <property type="entry name" value="HisKA"/>
    <property type="match status" value="1"/>
</dbReference>
<accession>A0ABW0QXJ3</accession>
<dbReference type="SMART" id="SM00387">
    <property type="entry name" value="HATPase_c"/>
    <property type="match status" value="1"/>
</dbReference>
<dbReference type="EMBL" id="JBHSNC010000007">
    <property type="protein sequence ID" value="MFC5528282.1"/>
    <property type="molecule type" value="Genomic_DNA"/>
</dbReference>
<comment type="catalytic activity">
    <reaction evidence="1">
        <text>ATP + protein L-histidine = ADP + protein N-phospho-L-histidine.</text>
        <dbReference type="EC" id="2.7.13.3"/>
    </reaction>
</comment>
<proteinExistence type="predicted"/>
<evidence type="ECO:0000256" key="4">
    <source>
        <dbReference type="ARBA" id="ARBA00022475"/>
    </source>
</evidence>
<keyword evidence="4" id="KW-1003">Cell membrane</keyword>
<keyword evidence="10" id="KW-0902">Two-component regulatory system</keyword>
<reference evidence="16" key="1">
    <citation type="journal article" date="2019" name="Int. J. Syst. Evol. Microbiol.">
        <title>The Global Catalogue of Microorganisms (GCM) 10K type strain sequencing project: providing services to taxonomists for standard genome sequencing and annotation.</title>
        <authorList>
            <consortium name="The Broad Institute Genomics Platform"/>
            <consortium name="The Broad Institute Genome Sequencing Center for Infectious Disease"/>
            <person name="Wu L."/>
            <person name="Ma J."/>
        </authorList>
    </citation>
    <scope>NUCLEOTIDE SEQUENCE [LARGE SCALE GENOMIC DNA]</scope>
    <source>
        <strain evidence="16">CGMCC 1.18578</strain>
    </source>
</reference>
<evidence type="ECO:0000256" key="11">
    <source>
        <dbReference type="ARBA" id="ARBA00023136"/>
    </source>
</evidence>
<dbReference type="CDD" id="cd06225">
    <property type="entry name" value="HAMP"/>
    <property type="match status" value="1"/>
</dbReference>
<dbReference type="Pfam" id="PF02518">
    <property type="entry name" value="HATPase_c"/>
    <property type="match status" value="1"/>
</dbReference>
<evidence type="ECO:0000313" key="16">
    <source>
        <dbReference type="Proteomes" id="UP001596108"/>
    </source>
</evidence>
<keyword evidence="16" id="KW-1185">Reference proteome</keyword>
<organism evidence="15 16">
    <name type="scientific">Cohnella yongneupensis</name>
    <dbReference type="NCBI Taxonomy" id="425006"/>
    <lineage>
        <taxon>Bacteria</taxon>
        <taxon>Bacillati</taxon>
        <taxon>Bacillota</taxon>
        <taxon>Bacilli</taxon>
        <taxon>Bacillales</taxon>
        <taxon>Paenibacillaceae</taxon>
        <taxon>Cohnella</taxon>
    </lineage>
</organism>
<dbReference type="PRINTS" id="PR00344">
    <property type="entry name" value="BCTRLSENSOR"/>
</dbReference>
<dbReference type="SUPFAM" id="SSF47384">
    <property type="entry name" value="Homodimeric domain of signal transducing histidine kinase"/>
    <property type="match status" value="1"/>
</dbReference>
<feature type="domain" description="HAMP" evidence="14">
    <location>
        <begin position="141"/>
        <end position="184"/>
    </location>
</feature>
<feature type="transmembrane region" description="Helical" evidence="12">
    <location>
        <begin position="105"/>
        <end position="126"/>
    </location>
</feature>
<evidence type="ECO:0000256" key="12">
    <source>
        <dbReference type="SAM" id="Phobius"/>
    </source>
</evidence>
<dbReference type="InterPro" id="IPR003594">
    <property type="entry name" value="HATPase_dom"/>
</dbReference>
<dbReference type="InterPro" id="IPR003660">
    <property type="entry name" value="HAMP_dom"/>
</dbReference>
<dbReference type="InterPro" id="IPR003661">
    <property type="entry name" value="HisK_dim/P_dom"/>
</dbReference>
<dbReference type="InterPro" id="IPR004358">
    <property type="entry name" value="Sig_transdc_His_kin-like_C"/>
</dbReference>
<dbReference type="Gene3D" id="3.30.565.10">
    <property type="entry name" value="Histidine kinase-like ATPase, C-terminal domain"/>
    <property type="match status" value="1"/>
</dbReference>
<keyword evidence="8 15" id="KW-0418">Kinase</keyword>
<keyword evidence="11 12" id="KW-0472">Membrane</keyword>
<dbReference type="PROSITE" id="PS50885">
    <property type="entry name" value="HAMP"/>
    <property type="match status" value="1"/>
</dbReference>
<dbReference type="GO" id="GO:0016301">
    <property type="term" value="F:kinase activity"/>
    <property type="evidence" value="ECO:0007669"/>
    <property type="project" value="UniProtKB-KW"/>
</dbReference>
<dbReference type="SUPFAM" id="SSF55874">
    <property type="entry name" value="ATPase domain of HSP90 chaperone/DNA topoisomerase II/histidine kinase"/>
    <property type="match status" value="1"/>
</dbReference>
<feature type="transmembrane region" description="Helical" evidence="12">
    <location>
        <begin position="63"/>
        <end position="85"/>
    </location>
</feature>
<dbReference type="CDD" id="cd00075">
    <property type="entry name" value="HATPase"/>
    <property type="match status" value="1"/>
</dbReference>
<evidence type="ECO:0000256" key="9">
    <source>
        <dbReference type="ARBA" id="ARBA00022840"/>
    </source>
</evidence>
<evidence type="ECO:0000256" key="6">
    <source>
        <dbReference type="ARBA" id="ARBA00022679"/>
    </source>
</evidence>
<evidence type="ECO:0000256" key="5">
    <source>
        <dbReference type="ARBA" id="ARBA00022553"/>
    </source>
</evidence>
<sequence length="415" mass="47542">MSDKDGNTRGPFRRIKEGHLRRHTQMNEEHEAYYEEILRTHSASGITIDKKTKFKLPRPPIRWILFGLTMLYLVMLVNFMLADWIMSLIYDEWFPAYSDTLGRQLLTVVLMMVIFGTIITLVRLIFDPGRHQINLFVVWMAAMRRMAKGDFEVKLDFDPRHTGAMGVLVKNFNQMATALGEMERMRQEFISNVSHEFQSPLTSISGFARALQDDRLPPETRKHYLEIIELESLRLSRLSDNLLKLTSLESKHHPFEPRTYRLDRQIRRIVLSCEPLWQDKNIEIDIDLPPLTIIADEELLDQVWINLLGNSIKFTPAGGTISIRVTTEPSGYRIEIADNGIGIPEEHLPHLFERFYKVDKARTRSGSSTGSGLGLSIVRKIVEMHQGSVTASNRTEGGAVMAVRIPVSVSVTPRT</sequence>
<evidence type="ECO:0000256" key="3">
    <source>
        <dbReference type="ARBA" id="ARBA00012438"/>
    </source>
</evidence>
<dbReference type="InterPro" id="IPR036890">
    <property type="entry name" value="HATPase_C_sf"/>
</dbReference>